<sequence length="159" mass="18016">MKQKELAKWLKLIIVFCGLFGFLFCIFVGPEIGRNVLLESKSFKPLFKPFIVFIWITGVPYFIALCVGWIICSDISVGNDFTVENAKRLKLIGVLAMIEGVLYAVALLYIVITGNYNTNLLMILLLILFFAIVISVFTSLLSYLMLRASEIKQDNEFTI</sequence>
<evidence type="ECO:0008006" key="4">
    <source>
        <dbReference type="Google" id="ProtNLM"/>
    </source>
</evidence>
<proteinExistence type="predicted"/>
<reference evidence="3" key="1">
    <citation type="submission" date="2015-08" db="EMBL/GenBank/DDBJ databases">
        <title>Fjat-10028 dsm 16317.</title>
        <authorList>
            <person name="Liu B."/>
            <person name="Wang J."/>
            <person name="Zhu Y."/>
            <person name="Liu G."/>
            <person name="Chen Q."/>
            <person name="Chen Z."/>
            <person name="Lan J."/>
            <person name="Che J."/>
            <person name="Ge C."/>
            <person name="Shi H."/>
            <person name="Pan Z."/>
            <person name="Liu X."/>
        </authorList>
    </citation>
    <scope>NUCLEOTIDE SEQUENCE [LARGE SCALE GENOMIC DNA]</scope>
    <source>
        <strain evidence="3">DSM 16317</strain>
    </source>
</reference>
<feature type="transmembrane region" description="Helical" evidence="1">
    <location>
        <begin position="12"/>
        <end position="30"/>
    </location>
</feature>
<feature type="transmembrane region" description="Helical" evidence="1">
    <location>
        <begin position="91"/>
        <end position="112"/>
    </location>
</feature>
<accession>A0A0M0LC52</accession>
<dbReference type="Proteomes" id="UP000036867">
    <property type="component" value="Unassembled WGS sequence"/>
</dbReference>
<organism evidence="2 3">
    <name type="scientific">Viridibacillus arvi</name>
    <dbReference type="NCBI Taxonomy" id="263475"/>
    <lineage>
        <taxon>Bacteria</taxon>
        <taxon>Bacillati</taxon>
        <taxon>Bacillota</taxon>
        <taxon>Bacilli</taxon>
        <taxon>Bacillales</taxon>
        <taxon>Caryophanaceae</taxon>
        <taxon>Viridibacillus</taxon>
    </lineage>
</organism>
<comment type="caution">
    <text evidence="2">The sequence shown here is derived from an EMBL/GenBank/DDBJ whole genome shotgun (WGS) entry which is preliminary data.</text>
</comment>
<keyword evidence="3" id="KW-1185">Reference proteome</keyword>
<dbReference type="GeneID" id="301136322"/>
<dbReference type="InterPro" id="IPR021354">
    <property type="entry name" value="DUF2975"/>
</dbReference>
<evidence type="ECO:0000313" key="2">
    <source>
        <dbReference type="EMBL" id="KOO48655.1"/>
    </source>
</evidence>
<dbReference type="AlphaFoldDB" id="A0A0M0LC52"/>
<dbReference type="RefSeq" id="WP_053416835.1">
    <property type="nucleotide sequence ID" value="NZ_LILB01000005.1"/>
</dbReference>
<feature type="transmembrane region" description="Helical" evidence="1">
    <location>
        <begin position="50"/>
        <end position="71"/>
    </location>
</feature>
<evidence type="ECO:0000313" key="3">
    <source>
        <dbReference type="Proteomes" id="UP000036867"/>
    </source>
</evidence>
<dbReference type="EMBL" id="LILB01000005">
    <property type="protein sequence ID" value="KOO48655.1"/>
    <property type="molecule type" value="Genomic_DNA"/>
</dbReference>
<keyword evidence="1" id="KW-0812">Transmembrane</keyword>
<name>A0A0M0LC52_9BACL</name>
<dbReference type="OrthoDB" id="2680554at2"/>
<feature type="transmembrane region" description="Helical" evidence="1">
    <location>
        <begin position="118"/>
        <end position="146"/>
    </location>
</feature>
<gene>
    <name evidence="2" type="ORF">AMD00_09410</name>
</gene>
<protein>
    <recommendedName>
        <fullName evidence="4">DUF2975 domain-containing protein</fullName>
    </recommendedName>
</protein>
<evidence type="ECO:0000256" key="1">
    <source>
        <dbReference type="SAM" id="Phobius"/>
    </source>
</evidence>
<dbReference type="Pfam" id="PF11188">
    <property type="entry name" value="DUF2975"/>
    <property type="match status" value="1"/>
</dbReference>
<keyword evidence="1" id="KW-1133">Transmembrane helix</keyword>
<dbReference type="STRING" id="263475.AMD00_09410"/>
<keyword evidence="1" id="KW-0472">Membrane</keyword>